<accession>I3SL60</accession>
<sequence>MRRFAACTSTVTTFAAEIQKTKGRRTSGDQRGKRVLETAIWDSKQAKAN</sequence>
<dbReference type="AlphaFoldDB" id="I3SL60"/>
<evidence type="ECO:0000313" key="1">
    <source>
        <dbReference type="EMBL" id="AFK41002.1"/>
    </source>
</evidence>
<dbReference type="EMBL" id="BT141208">
    <property type="protein sequence ID" value="AFK41002.1"/>
    <property type="molecule type" value="mRNA"/>
</dbReference>
<organism evidence="1">
    <name type="scientific">Lotus japonicus</name>
    <name type="common">Lotus corniculatus var. japonicus</name>
    <dbReference type="NCBI Taxonomy" id="34305"/>
    <lineage>
        <taxon>Eukaryota</taxon>
        <taxon>Viridiplantae</taxon>
        <taxon>Streptophyta</taxon>
        <taxon>Embryophyta</taxon>
        <taxon>Tracheophyta</taxon>
        <taxon>Spermatophyta</taxon>
        <taxon>Magnoliopsida</taxon>
        <taxon>eudicotyledons</taxon>
        <taxon>Gunneridae</taxon>
        <taxon>Pentapetalae</taxon>
        <taxon>rosids</taxon>
        <taxon>fabids</taxon>
        <taxon>Fabales</taxon>
        <taxon>Fabaceae</taxon>
        <taxon>Papilionoideae</taxon>
        <taxon>50 kb inversion clade</taxon>
        <taxon>NPAAA clade</taxon>
        <taxon>Hologalegina</taxon>
        <taxon>robinioid clade</taxon>
        <taxon>Loteae</taxon>
        <taxon>Lotus</taxon>
    </lineage>
</organism>
<reference evidence="1" key="1">
    <citation type="submission" date="2012-05" db="EMBL/GenBank/DDBJ databases">
        <authorList>
            <person name="Krishnakumar V."/>
            <person name="Cheung F."/>
            <person name="Xiao Y."/>
            <person name="Chan A."/>
            <person name="Moskal W.A."/>
            <person name="Town C.D."/>
        </authorList>
    </citation>
    <scope>NUCLEOTIDE SEQUENCE</scope>
</reference>
<proteinExistence type="evidence at transcript level"/>
<protein>
    <submittedName>
        <fullName evidence="1">Uncharacterized protein</fullName>
    </submittedName>
</protein>
<name>I3SL60_LOTJA</name>